<evidence type="ECO:0000256" key="5">
    <source>
        <dbReference type="ARBA" id="ARBA00022692"/>
    </source>
</evidence>
<keyword evidence="4" id="KW-1003">Cell membrane</keyword>
<feature type="transmembrane region" description="Helical" evidence="8">
    <location>
        <begin position="71"/>
        <end position="92"/>
    </location>
</feature>
<dbReference type="EMBL" id="JAJBZT010000012">
    <property type="protein sequence ID" value="MCB6185129.1"/>
    <property type="molecule type" value="Genomic_DNA"/>
</dbReference>
<keyword evidence="3" id="KW-0813">Transport</keyword>
<sequence length="232" mass="25172">MSTAFRQSFVESAKQYLPITIGQLPWAIAAGSVLKSVGLSFWECVGMTVIVYSGTAQLGTITLIMAGTSQWLIALAACAFSIRFLLFSALIAPAFENSSKKMRLFASYILIDGVIAIYSNTILSEKDKAKRYGVYLGPSLLNVVTWLAGTTAGVLFADQIPEKYHFEFMATIVLSVLLAPAFRQLKSLIVCLVSGLTACLFINLPMRTGFFVAILAGIFTGALLERLQKKTS</sequence>
<keyword evidence="5 8" id="KW-0812">Transmembrane</keyword>
<accession>A0ABS8DA90</accession>
<feature type="transmembrane region" description="Helical" evidence="8">
    <location>
        <begin position="135"/>
        <end position="157"/>
    </location>
</feature>
<evidence type="ECO:0000313" key="10">
    <source>
        <dbReference type="Proteomes" id="UP001165395"/>
    </source>
</evidence>
<gene>
    <name evidence="9" type="ORF">LIN78_16395</name>
</gene>
<dbReference type="PANTHER" id="PTHR34979">
    <property type="entry name" value="INNER MEMBRANE PROTEIN YGAZ"/>
    <property type="match status" value="1"/>
</dbReference>
<evidence type="ECO:0000256" key="4">
    <source>
        <dbReference type="ARBA" id="ARBA00022475"/>
    </source>
</evidence>
<evidence type="ECO:0000256" key="6">
    <source>
        <dbReference type="ARBA" id="ARBA00022989"/>
    </source>
</evidence>
<comment type="subcellular location">
    <subcellularLocation>
        <location evidence="1">Cell membrane</location>
        <topology evidence="1">Multi-pass membrane protein</topology>
    </subcellularLocation>
</comment>
<feature type="transmembrane region" description="Helical" evidence="8">
    <location>
        <begin position="104"/>
        <end position="123"/>
    </location>
</feature>
<feature type="transmembrane region" description="Helical" evidence="8">
    <location>
        <begin position="210"/>
        <end position="227"/>
    </location>
</feature>
<feature type="transmembrane region" description="Helical" evidence="8">
    <location>
        <begin position="40"/>
        <end position="64"/>
    </location>
</feature>
<evidence type="ECO:0000256" key="1">
    <source>
        <dbReference type="ARBA" id="ARBA00004651"/>
    </source>
</evidence>
<feature type="transmembrane region" description="Helical" evidence="8">
    <location>
        <begin position="163"/>
        <end position="181"/>
    </location>
</feature>
<evidence type="ECO:0000256" key="8">
    <source>
        <dbReference type="SAM" id="Phobius"/>
    </source>
</evidence>
<comment type="caution">
    <text evidence="9">The sequence shown here is derived from an EMBL/GenBank/DDBJ whole genome shotgun (WGS) entry which is preliminary data.</text>
</comment>
<dbReference type="InterPro" id="IPR011606">
    <property type="entry name" value="Brnchd-chn_aa_trnsp_permease"/>
</dbReference>
<evidence type="ECO:0000256" key="2">
    <source>
        <dbReference type="ARBA" id="ARBA00010735"/>
    </source>
</evidence>
<dbReference type="Proteomes" id="UP001165395">
    <property type="component" value="Unassembled WGS sequence"/>
</dbReference>
<evidence type="ECO:0000313" key="9">
    <source>
        <dbReference type="EMBL" id="MCB6185129.1"/>
    </source>
</evidence>
<name>A0ABS8DA90_9NEIS</name>
<evidence type="ECO:0000256" key="3">
    <source>
        <dbReference type="ARBA" id="ARBA00022448"/>
    </source>
</evidence>
<keyword evidence="6 8" id="KW-1133">Transmembrane helix</keyword>
<keyword evidence="10" id="KW-1185">Reference proteome</keyword>
<organism evidence="9 10">
    <name type="scientific">Leeia speluncae</name>
    <dbReference type="NCBI Taxonomy" id="2884804"/>
    <lineage>
        <taxon>Bacteria</taxon>
        <taxon>Pseudomonadati</taxon>
        <taxon>Pseudomonadota</taxon>
        <taxon>Betaproteobacteria</taxon>
        <taxon>Neisseriales</taxon>
        <taxon>Leeiaceae</taxon>
        <taxon>Leeia</taxon>
    </lineage>
</organism>
<reference evidence="9" key="1">
    <citation type="submission" date="2021-10" db="EMBL/GenBank/DDBJ databases">
        <title>The complete genome sequence of Leeia sp. TBRC 13508.</title>
        <authorList>
            <person name="Charoenyingcharoen P."/>
            <person name="Yukphan P."/>
        </authorList>
    </citation>
    <scope>NUCLEOTIDE SEQUENCE</scope>
    <source>
        <strain evidence="9">TBRC 13508</strain>
    </source>
</reference>
<dbReference type="Pfam" id="PF03591">
    <property type="entry name" value="AzlC"/>
    <property type="match status" value="1"/>
</dbReference>
<protein>
    <submittedName>
        <fullName evidence="9">AzlC family ABC transporter permease</fullName>
    </submittedName>
</protein>
<comment type="similarity">
    <text evidence="2">Belongs to the AzlC family.</text>
</comment>
<proteinExistence type="inferred from homology"/>
<feature type="transmembrane region" description="Helical" evidence="8">
    <location>
        <begin position="188"/>
        <end position="204"/>
    </location>
</feature>
<dbReference type="RefSeq" id="WP_227181960.1">
    <property type="nucleotide sequence ID" value="NZ_JAJBZT010000012.1"/>
</dbReference>
<dbReference type="PANTHER" id="PTHR34979:SF1">
    <property type="entry name" value="INNER MEMBRANE PROTEIN YGAZ"/>
    <property type="match status" value="1"/>
</dbReference>
<keyword evidence="7 8" id="KW-0472">Membrane</keyword>
<evidence type="ECO:0000256" key="7">
    <source>
        <dbReference type="ARBA" id="ARBA00023136"/>
    </source>
</evidence>